<dbReference type="Gene3D" id="3.40.605.10">
    <property type="entry name" value="Aldehyde Dehydrogenase, Chain A, domain 1"/>
    <property type="match status" value="1"/>
</dbReference>
<dbReference type="Pfam" id="PF00171">
    <property type="entry name" value="Aldedh"/>
    <property type="match status" value="1"/>
</dbReference>
<feature type="domain" description="Aldehyde dehydrogenase" evidence="2">
    <location>
        <begin position="18"/>
        <end position="467"/>
    </location>
</feature>
<name>A0A127Q4H8_9BURK</name>
<reference evidence="3 4" key="1">
    <citation type="submission" date="2015-11" db="EMBL/GenBank/DDBJ databases">
        <title>Exploring the genomic traits of fungus-feeding bacterial genus Collimonas.</title>
        <authorList>
            <person name="Song C."/>
            <person name="Schmidt R."/>
            <person name="de Jager V."/>
            <person name="Krzyzanowska D."/>
            <person name="Jongedijk E."/>
            <person name="Cankar K."/>
            <person name="Beekwilder J."/>
            <person name="van Veen A."/>
            <person name="de Boer W."/>
            <person name="van Veen J.A."/>
            <person name="Garbeva P."/>
        </authorList>
    </citation>
    <scope>NUCLEOTIDE SEQUENCE [LARGE SCALE GENOMIC DNA]</scope>
    <source>
        <strain evidence="3 4">Ter91</strain>
    </source>
</reference>
<evidence type="ECO:0000313" key="4">
    <source>
        <dbReference type="Proteomes" id="UP000074561"/>
    </source>
</evidence>
<gene>
    <name evidence="3" type="ORF">CPter91_2592</name>
</gene>
<dbReference type="Proteomes" id="UP000074561">
    <property type="component" value="Chromosome"/>
</dbReference>
<dbReference type="SUPFAM" id="SSF53720">
    <property type="entry name" value="ALDH-like"/>
    <property type="match status" value="1"/>
</dbReference>
<evidence type="ECO:0000313" key="3">
    <source>
        <dbReference type="EMBL" id="AMP04944.1"/>
    </source>
</evidence>
<dbReference type="OrthoDB" id="9770537at2"/>
<protein>
    <submittedName>
        <fullName evidence="3">Aldehyde dehydrogenase family protein</fullName>
    </submittedName>
</protein>
<dbReference type="InterPro" id="IPR016163">
    <property type="entry name" value="Ald_DH_C"/>
</dbReference>
<dbReference type="GO" id="GO:0016620">
    <property type="term" value="F:oxidoreductase activity, acting on the aldehyde or oxo group of donors, NAD or NADP as acceptor"/>
    <property type="evidence" value="ECO:0007669"/>
    <property type="project" value="InterPro"/>
</dbReference>
<dbReference type="InterPro" id="IPR044151">
    <property type="entry name" value="ALDH_KGSADH"/>
</dbReference>
<dbReference type="CDD" id="cd07129">
    <property type="entry name" value="ALDH_KGSADH"/>
    <property type="match status" value="1"/>
</dbReference>
<sequence length="525" mass="54566">MTLSGDMLIGQRAVRGTAGTLQAINPASNEKFGPDFGVGGSAEIDQACTLAQQAFDGYRSCSAEQRAQFLETIASGILALGAELISRASQETGLSAVRLMIERSRTVAQLRLFAGIARSGQYLGATLDSALPERIPPRADLRLRKIALGPVAVFGASNFPLAFSVAGGDTAAALAAGCPVIVKAHGAHLGTSELVGRVIQAAVASCCLPDGVFSLLIGDGNQFGQDLVSHPAIKAVAFTGSRQGGMALMRTAALRREPIPVFAEMSCINPMFLLPAALAARAPQIAAGFVEALVTGVGQFCTSPGLLLAIDGAPLLQFLAAAVSALQNKAAGTMLTAGISSAYANGVGRLNEMVSVRLLGKGLSAKNGCSAQAALFVTDAATFLATPQLEDENFGPSALIVACRDAEEMQTVAEYISGQLTATLHMDSADHDLARKLLPTLERKAGRILVNAYPTGVEVSHAMVHGGPFPASSDSRSTAVGATAIERFLRPVCYQDLPAELMPPELRDENPLGLWRILNGECVRT</sequence>
<dbReference type="PANTHER" id="PTHR43353:SF3">
    <property type="entry name" value="ALDEHYDE DEHYDROGENASE-RELATED"/>
    <property type="match status" value="1"/>
</dbReference>
<dbReference type="PANTHER" id="PTHR43353">
    <property type="entry name" value="SUCCINATE-SEMIALDEHYDE DEHYDROGENASE, MITOCHONDRIAL"/>
    <property type="match status" value="1"/>
</dbReference>
<accession>A0A127Q4H8</accession>
<dbReference type="InterPro" id="IPR050740">
    <property type="entry name" value="Aldehyde_DH_Superfamily"/>
</dbReference>
<dbReference type="AlphaFoldDB" id="A0A127Q4H8"/>
<dbReference type="RefSeq" id="WP_061940476.1">
    <property type="nucleotide sequence ID" value="NZ_CP013234.1"/>
</dbReference>
<dbReference type="KEGG" id="cpra:CPter91_2592"/>
<dbReference type="InterPro" id="IPR015590">
    <property type="entry name" value="Aldehyde_DH_dom"/>
</dbReference>
<organism evidence="3 4">
    <name type="scientific">Collimonas pratensis</name>
    <dbReference type="NCBI Taxonomy" id="279113"/>
    <lineage>
        <taxon>Bacteria</taxon>
        <taxon>Pseudomonadati</taxon>
        <taxon>Pseudomonadota</taxon>
        <taxon>Betaproteobacteria</taxon>
        <taxon>Burkholderiales</taxon>
        <taxon>Oxalobacteraceae</taxon>
        <taxon>Collimonas</taxon>
    </lineage>
</organism>
<evidence type="ECO:0000259" key="2">
    <source>
        <dbReference type="Pfam" id="PF00171"/>
    </source>
</evidence>
<dbReference type="InterPro" id="IPR016162">
    <property type="entry name" value="Ald_DH_N"/>
</dbReference>
<evidence type="ECO:0000256" key="1">
    <source>
        <dbReference type="ARBA" id="ARBA00023002"/>
    </source>
</evidence>
<dbReference type="InterPro" id="IPR016161">
    <property type="entry name" value="Ald_DH/histidinol_DH"/>
</dbReference>
<dbReference type="PATRIC" id="fig|279113.9.peg.2558"/>
<proteinExistence type="predicted"/>
<dbReference type="Gene3D" id="3.40.309.10">
    <property type="entry name" value="Aldehyde Dehydrogenase, Chain A, domain 2"/>
    <property type="match status" value="1"/>
</dbReference>
<dbReference type="STRING" id="279113.CPter91_2592"/>
<keyword evidence="1" id="KW-0560">Oxidoreductase</keyword>
<dbReference type="EMBL" id="CP013234">
    <property type="protein sequence ID" value="AMP04944.1"/>
    <property type="molecule type" value="Genomic_DNA"/>
</dbReference>